<dbReference type="Proteomes" id="UP000729402">
    <property type="component" value="Unassembled WGS sequence"/>
</dbReference>
<accession>A0A8J5RWY0</accession>
<reference evidence="1" key="1">
    <citation type="journal article" date="2021" name="bioRxiv">
        <title>Whole Genome Assembly and Annotation of Northern Wild Rice, Zizania palustris L., Supports a Whole Genome Duplication in the Zizania Genus.</title>
        <authorList>
            <person name="Haas M."/>
            <person name="Kono T."/>
            <person name="Macchietto M."/>
            <person name="Millas R."/>
            <person name="McGilp L."/>
            <person name="Shao M."/>
            <person name="Duquette J."/>
            <person name="Hirsch C.N."/>
            <person name="Kimball J."/>
        </authorList>
    </citation>
    <scope>NUCLEOTIDE SEQUENCE</scope>
    <source>
        <tissue evidence="1">Fresh leaf tissue</tissue>
    </source>
</reference>
<keyword evidence="2" id="KW-1185">Reference proteome</keyword>
<dbReference type="AlphaFoldDB" id="A0A8J5RWY0"/>
<gene>
    <name evidence="1" type="ORF">GUJ93_ZPchr0003g17369</name>
</gene>
<dbReference type="EMBL" id="JAAALK010000286">
    <property type="protein sequence ID" value="KAG8061676.1"/>
    <property type="molecule type" value="Genomic_DNA"/>
</dbReference>
<proteinExistence type="predicted"/>
<comment type="caution">
    <text evidence="1">The sequence shown here is derived from an EMBL/GenBank/DDBJ whole genome shotgun (WGS) entry which is preliminary data.</text>
</comment>
<sequence length="86" mass="9253">MMPKKASSKKVPALGGGSSSVQIQVATAAAVKPPTRRLGAFDLRSPSYKFEQTLELQASASTEETIQWICAGKVSTEVELDRIKDE</sequence>
<organism evidence="1 2">
    <name type="scientific">Zizania palustris</name>
    <name type="common">Northern wild rice</name>
    <dbReference type="NCBI Taxonomy" id="103762"/>
    <lineage>
        <taxon>Eukaryota</taxon>
        <taxon>Viridiplantae</taxon>
        <taxon>Streptophyta</taxon>
        <taxon>Embryophyta</taxon>
        <taxon>Tracheophyta</taxon>
        <taxon>Spermatophyta</taxon>
        <taxon>Magnoliopsida</taxon>
        <taxon>Liliopsida</taxon>
        <taxon>Poales</taxon>
        <taxon>Poaceae</taxon>
        <taxon>BOP clade</taxon>
        <taxon>Oryzoideae</taxon>
        <taxon>Oryzeae</taxon>
        <taxon>Zizaniinae</taxon>
        <taxon>Zizania</taxon>
    </lineage>
</organism>
<reference evidence="1" key="2">
    <citation type="submission" date="2021-02" db="EMBL/GenBank/DDBJ databases">
        <authorList>
            <person name="Kimball J.A."/>
            <person name="Haas M.W."/>
            <person name="Macchietto M."/>
            <person name="Kono T."/>
            <person name="Duquette J."/>
            <person name="Shao M."/>
        </authorList>
    </citation>
    <scope>NUCLEOTIDE SEQUENCE</scope>
    <source>
        <tissue evidence="1">Fresh leaf tissue</tissue>
    </source>
</reference>
<evidence type="ECO:0000313" key="1">
    <source>
        <dbReference type="EMBL" id="KAG8061676.1"/>
    </source>
</evidence>
<evidence type="ECO:0000313" key="2">
    <source>
        <dbReference type="Proteomes" id="UP000729402"/>
    </source>
</evidence>
<name>A0A8J5RWY0_ZIZPA</name>
<protein>
    <submittedName>
        <fullName evidence="1">Uncharacterized protein</fullName>
    </submittedName>
</protein>